<evidence type="ECO:0000256" key="1">
    <source>
        <dbReference type="ARBA" id="ARBA00004561"/>
    </source>
</evidence>
<evidence type="ECO:0000256" key="7">
    <source>
        <dbReference type="SAM" id="MobiDB-lite"/>
    </source>
</evidence>
<keyword evidence="6" id="KW-0281">Fimbrium</keyword>
<protein>
    <submittedName>
        <fullName evidence="10">PilC/PilY family type IV pilus protein</fullName>
    </submittedName>
</protein>
<feature type="signal peptide" evidence="8">
    <location>
        <begin position="1"/>
        <end position="32"/>
    </location>
</feature>
<sequence>MNILSWLSVVSRRGPLGFLLGLSLSVMTGVSAAAVDVDQSPLIVSEPLPPNIVLLHDDSGSMARNYMPDGLSSAESVSQDPAENGVYYDPDARYPAPPTAAGGAYPDIDSFPWAPTDVFASASVANVESYTSRFDYWTWVNYSGDCPNSTDESGRHEGYCYRSDRPGSIEDEFAFRDPDNGLYYYYGGGWRQVFTYRVNGDSYYVTGSCDRMPADEGSRCSDSAADKQNVANWFTYYRTRELAAKSGIMSAFGALDPSFRFGFGAINDSNSGDLGSGQFSYYMRVKEVEPFGDGASGTQRARFWNWLEGVGANGGTPLRRALDTAGRYYQTSQPWAEDGEEYSCRQSYSILVSDGYWSGSRPSNRMNRSDNTSTDNYDAVDPFVGGNDDDGNATLADVANYYWKTDLRDNTNDSGQDNRVPATPNDPATWQHMTTFTVGLGLSVTGLGATQSELFDWARNGDQDAIDSWSGWPTPGDGGGQGEPENVSDMLHAAINGHGDFFSARNPQEFAAGLRAALAAIDSQRSAGGSQTVSNLQSGETLVDGSRAYSATYFTSQWTGELTARGYNEDTEQFDQVLWNGAGGIPAHGSRNIWTTVDGQGSTPTASAKFLAGQLDNDQVDALINNVGNGIAVDEATIVNYLRGDRTEEGNDLRQRINLLGDIVTSTPVSIGTPDPGVFGDSQFDGIDEYQAFVTAQADRDTLVYIAANDGMLHAFDAETGEEVFAFIPGSVLSQTGEAALSRLANPEYGIVDPVDGDQPVPHQYFHDGEMTTQNVYLDGEWKTVLVGTTGRGQSRTVYALDITDPSVLTDSDSAGDAILWERSAGDGESNDDYIGMALGRPTISLVQGNGSNTEWVVHVGNGPNSESDQAALLQFDLEDGDLTVYDAGSATNNGLAAPYVIQTDAIDGLSDYAFAGDLQGNLWQFPLSASGGTAERIFVAEDDDGNAQPISARMLAAKNASDGTIWAFFGTGRFLSRDDITDTSVQTWYGLRVMGPDGGPAIVDDTTGRNDLQERTIVAEETVGGNVGRATSTGSAADLAADDDAGWYMDLVSPVEGEEGERIVYTTQLIAGRLVVNTLIPKADDPCDTLPAGALMIVEPFSGANPNTRLLDVNGDGVIGDDELSSGGVYFNGIRFDVGLAGALTAAKDSDGNLKLLGGDLAGDDVNLEMSGGASGTMQRLNWRELYID</sequence>
<keyword evidence="8" id="KW-0732">Signal</keyword>
<name>A0ABZ0YWQ4_9GAMM</name>
<reference evidence="10 11" key="1">
    <citation type="submission" date="2023-11" db="EMBL/GenBank/DDBJ databases">
        <title>MicrobeMod: A computational toolkit for identifying prokaryotic methylation and restriction-modification with nanopore sequencing.</title>
        <authorList>
            <person name="Crits-Christoph A."/>
            <person name="Kang S.C."/>
            <person name="Lee H."/>
            <person name="Ostrov N."/>
        </authorList>
    </citation>
    <scope>NUCLEOTIDE SEQUENCE [LARGE SCALE GENOMIC DNA]</scope>
    <source>
        <strain evidence="10 11">ATCC 49870</strain>
    </source>
</reference>
<dbReference type="RefSeq" id="WP_322521580.1">
    <property type="nucleotide sequence ID" value="NZ_CP140153.1"/>
</dbReference>
<evidence type="ECO:0000256" key="6">
    <source>
        <dbReference type="ARBA" id="ARBA00023263"/>
    </source>
</evidence>
<evidence type="ECO:0000259" key="9">
    <source>
        <dbReference type="Pfam" id="PF05567"/>
    </source>
</evidence>
<dbReference type="InterPro" id="IPR008707">
    <property type="entry name" value="B-propeller_PilY1"/>
</dbReference>
<feature type="domain" description="PilY1 beta-propeller" evidence="9">
    <location>
        <begin position="660"/>
        <end position="1018"/>
    </location>
</feature>
<dbReference type="InterPro" id="IPR011047">
    <property type="entry name" value="Quinoprotein_ADH-like_sf"/>
</dbReference>
<evidence type="ECO:0000256" key="2">
    <source>
        <dbReference type="ARBA" id="ARBA00008387"/>
    </source>
</evidence>
<evidence type="ECO:0000256" key="3">
    <source>
        <dbReference type="ARBA" id="ARBA00022558"/>
    </source>
</evidence>
<evidence type="ECO:0000256" key="5">
    <source>
        <dbReference type="ARBA" id="ARBA00022837"/>
    </source>
</evidence>
<keyword evidence="11" id="KW-1185">Reference proteome</keyword>
<proteinExistence type="inferred from homology"/>
<keyword evidence="3" id="KW-1029">Fimbrium biogenesis</keyword>
<gene>
    <name evidence="10" type="ORF">SR882_01430</name>
</gene>
<dbReference type="EMBL" id="CP140153">
    <property type="protein sequence ID" value="WQH16589.1"/>
    <property type="molecule type" value="Genomic_DNA"/>
</dbReference>
<accession>A0ABZ0YWQ4</accession>
<evidence type="ECO:0000313" key="10">
    <source>
        <dbReference type="EMBL" id="WQH16589.1"/>
    </source>
</evidence>
<feature type="chain" id="PRO_5047078103" evidence="8">
    <location>
        <begin position="33"/>
        <end position="1190"/>
    </location>
</feature>
<keyword evidence="5" id="KW-0106">Calcium</keyword>
<comment type="subcellular location">
    <subcellularLocation>
        <location evidence="1">Fimbrium</location>
    </subcellularLocation>
</comment>
<dbReference type="InterPro" id="IPR018247">
    <property type="entry name" value="EF_Hand_1_Ca_BS"/>
</dbReference>
<feature type="region of interest" description="Disordered" evidence="7">
    <location>
        <begin position="408"/>
        <end position="428"/>
    </location>
</feature>
<dbReference type="PROSITE" id="PS00018">
    <property type="entry name" value="EF_HAND_1"/>
    <property type="match status" value="1"/>
</dbReference>
<dbReference type="SUPFAM" id="SSF50998">
    <property type="entry name" value="Quinoprotein alcohol dehydrogenase-like"/>
    <property type="match status" value="1"/>
</dbReference>
<evidence type="ECO:0000256" key="8">
    <source>
        <dbReference type="SAM" id="SignalP"/>
    </source>
</evidence>
<comment type="similarity">
    <text evidence="2">Belongs to the PilY1 family.</text>
</comment>
<evidence type="ECO:0000313" key="11">
    <source>
        <dbReference type="Proteomes" id="UP001327459"/>
    </source>
</evidence>
<dbReference type="Proteomes" id="UP001327459">
    <property type="component" value="Chromosome"/>
</dbReference>
<keyword evidence="4" id="KW-0479">Metal-binding</keyword>
<evidence type="ECO:0000256" key="4">
    <source>
        <dbReference type="ARBA" id="ARBA00022723"/>
    </source>
</evidence>
<organism evidence="10 11">
    <name type="scientific">Guyparkeria halophila</name>
    <dbReference type="NCBI Taxonomy" id="47960"/>
    <lineage>
        <taxon>Bacteria</taxon>
        <taxon>Pseudomonadati</taxon>
        <taxon>Pseudomonadota</taxon>
        <taxon>Gammaproteobacteria</taxon>
        <taxon>Chromatiales</taxon>
        <taxon>Thioalkalibacteraceae</taxon>
        <taxon>Guyparkeria</taxon>
    </lineage>
</organism>
<dbReference type="Pfam" id="PF05567">
    <property type="entry name" value="T4P_PilY1"/>
    <property type="match status" value="1"/>
</dbReference>